<proteinExistence type="predicted"/>
<reference evidence="2" key="1">
    <citation type="submission" date="2015-01" db="EMBL/GenBank/DDBJ databases">
        <authorList>
            <person name="MANFREDI Pablo"/>
        </authorList>
    </citation>
    <scope>NUCLEOTIDE SEQUENCE [LARGE SCALE GENOMIC DNA]</scope>
    <source>
        <strain evidence="2">Cc11</strain>
    </source>
</reference>
<dbReference type="EMBL" id="CDOK01000152">
    <property type="protein sequence ID" value="CEN51780.1"/>
    <property type="molecule type" value="Genomic_DNA"/>
</dbReference>
<dbReference type="AlphaFoldDB" id="A0A0B7IIR5"/>
<protein>
    <submittedName>
        <fullName evidence="1">Uncharacterized protein</fullName>
    </submittedName>
</protein>
<name>A0A0B7IIR5_9FLAO</name>
<evidence type="ECO:0000313" key="1">
    <source>
        <dbReference type="EMBL" id="CEN51780.1"/>
    </source>
</evidence>
<dbReference type="Proteomes" id="UP000039370">
    <property type="component" value="Unassembled WGS sequence"/>
</dbReference>
<gene>
    <name evidence="1" type="ORF">CCAN11_2350039</name>
</gene>
<accession>A0A0B7IIR5</accession>
<sequence>MLKKLFIIGVLSANVSFAQQEADSITYRLFKSLWKIVGKMV</sequence>
<evidence type="ECO:0000313" key="2">
    <source>
        <dbReference type="Proteomes" id="UP000039370"/>
    </source>
</evidence>
<organism evidence="1 2">
    <name type="scientific">Capnocytophaga canimorsus</name>
    <dbReference type="NCBI Taxonomy" id="28188"/>
    <lineage>
        <taxon>Bacteria</taxon>
        <taxon>Pseudomonadati</taxon>
        <taxon>Bacteroidota</taxon>
        <taxon>Flavobacteriia</taxon>
        <taxon>Flavobacteriales</taxon>
        <taxon>Flavobacteriaceae</taxon>
        <taxon>Capnocytophaga</taxon>
    </lineage>
</organism>